<dbReference type="InterPro" id="IPR015813">
    <property type="entry name" value="Pyrv/PenolPyrv_kinase-like_dom"/>
</dbReference>
<sequence length="286" mass="30108">MPSSTSISAAPPRSMLFVSGEKPERFAKAMAAGADLVCIDLEDAVAPAKKAAARADALRWLAERPTDPAQPAVALRLNAVRTLEGLRDVLALADATVMPDWVLLPKVEAAADLQCVHAWLGAKCPSLVALLETPGSIDGAAAIAHAGAPLGALMLGGADLSAELGAQFGWDALLYARARILHAARAANLQAWDVPHIDLKNPEGLADETRRVLALGFDCKTAIHPQQIPVIHDAFMPPAERIDWARALADAVPANDAAGAFMFRGGMVDAPVIRNARRILARAGQR</sequence>
<comment type="cofactor">
    <cofactor evidence="1">
        <name>Mg(2+)</name>
        <dbReference type="ChEBI" id="CHEBI:18420"/>
    </cofactor>
</comment>
<accession>A0ABU8WD43</accession>
<dbReference type="EMBL" id="JBBKZT010000001">
    <property type="protein sequence ID" value="MEJ8845413.1"/>
    <property type="molecule type" value="Genomic_DNA"/>
</dbReference>
<dbReference type="Proteomes" id="UP001385892">
    <property type="component" value="Unassembled WGS sequence"/>
</dbReference>
<dbReference type="RefSeq" id="WP_340340580.1">
    <property type="nucleotide sequence ID" value="NZ_JBBKZT010000001.1"/>
</dbReference>
<keyword evidence="6" id="KW-1185">Reference proteome</keyword>
<dbReference type="PIRSF" id="PIRSF015582">
    <property type="entry name" value="Cit_lyase_B"/>
    <property type="match status" value="1"/>
</dbReference>
<gene>
    <name evidence="5" type="ORF">WKW82_02065</name>
</gene>
<evidence type="ECO:0000313" key="6">
    <source>
        <dbReference type="Proteomes" id="UP001385892"/>
    </source>
</evidence>
<keyword evidence="3" id="KW-0460">Magnesium</keyword>
<keyword evidence="5" id="KW-0456">Lyase</keyword>
<comment type="caution">
    <text evidence="5">The sequence shown here is derived from an EMBL/GenBank/DDBJ whole genome shotgun (WGS) entry which is preliminary data.</text>
</comment>
<reference evidence="5 6" key="1">
    <citation type="submission" date="2024-03" db="EMBL/GenBank/DDBJ databases">
        <title>Novel species of the genus Variovorax.</title>
        <authorList>
            <person name="Liu Q."/>
            <person name="Xin Y.-H."/>
        </authorList>
    </citation>
    <scope>NUCLEOTIDE SEQUENCE [LARGE SCALE GENOMIC DNA]</scope>
    <source>
        <strain evidence="5 6">KACC 18900</strain>
    </source>
</reference>
<evidence type="ECO:0000313" key="5">
    <source>
        <dbReference type="EMBL" id="MEJ8845413.1"/>
    </source>
</evidence>
<dbReference type="InterPro" id="IPR011206">
    <property type="entry name" value="Citrate_lyase_beta/mcl1/mcl2"/>
</dbReference>
<protein>
    <submittedName>
        <fullName evidence="5">CoA ester lyase</fullName>
    </submittedName>
</protein>
<dbReference type="Gene3D" id="3.20.20.60">
    <property type="entry name" value="Phosphoenolpyruvate-binding domains"/>
    <property type="match status" value="1"/>
</dbReference>
<dbReference type="PANTHER" id="PTHR32308">
    <property type="entry name" value="LYASE BETA SUBUNIT, PUTATIVE (AFU_ORTHOLOGUE AFUA_4G13030)-RELATED"/>
    <property type="match status" value="1"/>
</dbReference>
<proteinExistence type="predicted"/>
<organism evidence="5 6">
    <name type="scientific">Variovorax rhizosphaerae</name>
    <dbReference type="NCBI Taxonomy" id="1836200"/>
    <lineage>
        <taxon>Bacteria</taxon>
        <taxon>Pseudomonadati</taxon>
        <taxon>Pseudomonadota</taxon>
        <taxon>Betaproteobacteria</taxon>
        <taxon>Burkholderiales</taxon>
        <taxon>Comamonadaceae</taxon>
        <taxon>Variovorax</taxon>
    </lineage>
</organism>
<evidence type="ECO:0000259" key="4">
    <source>
        <dbReference type="Pfam" id="PF03328"/>
    </source>
</evidence>
<evidence type="ECO:0000256" key="2">
    <source>
        <dbReference type="ARBA" id="ARBA00022723"/>
    </source>
</evidence>
<dbReference type="SUPFAM" id="SSF51621">
    <property type="entry name" value="Phosphoenolpyruvate/pyruvate domain"/>
    <property type="match status" value="1"/>
</dbReference>
<dbReference type="Pfam" id="PF03328">
    <property type="entry name" value="HpcH_HpaI"/>
    <property type="match status" value="1"/>
</dbReference>
<keyword evidence="2" id="KW-0479">Metal-binding</keyword>
<dbReference type="InterPro" id="IPR040442">
    <property type="entry name" value="Pyrv_kinase-like_dom_sf"/>
</dbReference>
<dbReference type="PANTHER" id="PTHR32308:SF0">
    <property type="entry name" value="HPCH_HPAI ALDOLASE_CITRATE LYASE DOMAIN-CONTAINING PROTEIN"/>
    <property type="match status" value="1"/>
</dbReference>
<dbReference type="InterPro" id="IPR005000">
    <property type="entry name" value="Aldolase/citrate-lyase_domain"/>
</dbReference>
<feature type="domain" description="HpcH/HpaI aldolase/citrate lyase" evidence="4">
    <location>
        <begin position="13"/>
        <end position="225"/>
    </location>
</feature>
<evidence type="ECO:0000256" key="1">
    <source>
        <dbReference type="ARBA" id="ARBA00001946"/>
    </source>
</evidence>
<name>A0ABU8WD43_9BURK</name>
<evidence type="ECO:0000256" key="3">
    <source>
        <dbReference type="ARBA" id="ARBA00022842"/>
    </source>
</evidence>
<dbReference type="GO" id="GO:0016829">
    <property type="term" value="F:lyase activity"/>
    <property type="evidence" value="ECO:0007669"/>
    <property type="project" value="UniProtKB-KW"/>
</dbReference>